<keyword evidence="9 20" id="KW-0028">Amino-acid biosynthesis</keyword>
<dbReference type="Gene3D" id="3.20.20.20">
    <property type="entry name" value="Dihydropteroate synthase-like"/>
    <property type="match status" value="1"/>
</dbReference>
<keyword evidence="8 20" id="KW-0489">Methyltransferase</keyword>
<dbReference type="GO" id="GO:0046653">
    <property type="term" value="P:tetrahydrofolate metabolic process"/>
    <property type="evidence" value="ECO:0007669"/>
    <property type="project" value="TreeGrafter"/>
</dbReference>
<evidence type="ECO:0000256" key="2">
    <source>
        <dbReference type="ARBA" id="ARBA00001947"/>
    </source>
</evidence>
<feature type="domain" description="Pterin-binding" evidence="25">
    <location>
        <begin position="333"/>
        <end position="590"/>
    </location>
</feature>
<comment type="pathway">
    <text evidence="4 20">Amino-acid biosynthesis; L-methionine biosynthesis via de novo pathway; L-methionine from L-homocysteine (MetH route): step 1/1.</text>
</comment>
<dbReference type="PROSITE" id="PS50972">
    <property type="entry name" value="PTERIN_BINDING"/>
    <property type="match status" value="1"/>
</dbReference>
<dbReference type="Gene3D" id="3.10.196.10">
    <property type="entry name" value="Vitamin B12-dependent methionine synthase, activation domain"/>
    <property type="match status" value="1"/>
</dbReference>
<dbReference type="InterPro" id="IPR011005">
    <property type="entry name" value="Dihydropteroate_synth-like_sf"/>
</dbReference>
<dbReference type="InterPro" id="IPR033706">
    <property type="entry name" value="Met_synthase_B12-bd"/>
</dbReference>
<evidence type="ECO:0000256" key="16">
    <source>
        <dbReference type="ARBA" id="ARBA00023167"/>
    </source>
</evidence>
<dbReference type="SMART" id="SM01018">
    <property type="entry name" value="B12-binding_2"/>
    <property type="match status" value="1"/>
</dbReference>
<evidence type="ECO:0000256" key="5">
    <source>
        <dbReference type="ARBA" id="ARBA00010398"/>
    </source>
</evidence>
<dbReference type="STRING" id="1963862.B4O97_09080"/>
<gene>
    <name evidence="29" type="ORF">B4O97_09080</name>
</gene>
<reference evidence="29 30" key="1">
    <citation type="submission" date="2017-03" db="EMBL/GenBank/DDBJ databases">
        <title>Draft Genome sequence of Marispirochaeta sp. strain JC444.</title>
        <authorList>
            <person name="Shivani Y."/>
            <person name="Subhash Y."/>
            <person name="Sasikala C."/>
            <person name="Ramana C."/>
        </authorList>
    </citation>
    <scope>NUCLEOTIDE SEQUENCE [LARGE SCALE GENOMIC DNA]</scope>
    <source>
        <strain evidence="29 30">JC444</strain>
    </source>
</reference>
<dbReference type="PROSITE" id="PS50970">
    <property type="entry name" value="HCY"/>
    <property type="match status" value="1"/>
</dbReference>
<keyword evidence="17 20" id="KW-0170">Cobalt</keyword>
<dbReference type="InterPro" id="IPR000489">
    <property type="entry name" value="Pterin-binding_dom"/>
</dbReference>
<dbReference type="EC" id="2.1.1.13" evidence="6 19"/>
<keyword evidence="15 20" id="KW-0862">Zinc</keyword>
<feature type="binding site" evidence="22">
    <location>
        <begin position="719"/>
        <end position="723"/>
    </location>
    <ligand>
        <name>methylcob(III)alamin</name>
        <dbReference type="ChEBI" id="CHEBI:28115"/>
    </ligand>
</feature>
<feature type="domain" description="B12-binding N-terminal" evidence="28">
    <location>
        <begin position="616"/>
        <end position="709"/>
    </location>
</feature>
<evidence type="ECO:0000259" key="25">
    <source>
        <dbReference type="PROSITE" id="PS50972"/>
    </source>
</evidence>
<proteinExistence type="inferred from homology"/>
<evidence type="ECO:0000256" key="6">
    <source>
        <dbReference type="ARBA" id="ARBA00012032"/>
    </source>
</evidence>
<accession>A0A1Y1RXY4</accession>
<feature type="binding site" evidence="22">
    <location>
        <position position="767"/>
    </location>
    <ligand>
        <name>methylcob(III)alamin</name>
        <dbReference type="ChEBI" id="CHEBI:28115"/>
    </ligand>
</feature>
<dbReference type="Pfam" id="PF02574">
    <property type="entry name" value="S-methyl_trans"/>
    <property type="match status" value="1"/>
</dbReference>
<keyword evidence="14" id="KW-0677">Repeat</keyword>
<feature type="domain" description="B12-binding" evidence="27">
    <location>
        <begin position="709"/>
        <end position="844"/>
    </location>
</feature>
<evidence type="ECO:0000256" key="14">
    <source>
        <dbReference type="ARBA" id="ARBA00022737"/>
    </source>
</evidence>
<evidence type="ECO:0000256" key="23">
    <source>
        <dbReference type="PROSITE-ProRule" id="PRU00333"/>
    </source>
</evidence>
<dbReference type="PROSITE" id="PS51332">
    <property type="entry name" value="B12_BINDING"/>
    <property type="match status" value="1"/>
</dbReference>
<dbReference type="Pfam" id="PF00809">
    <property type="entry name" value="Pterin_bind"/>
    <property type="match status" value="1"/>
</dbReference>
<feature type="binding site" evidence="22">
    <location>
        <position position="1072"/>
    </location>
    <ligand>
        <name>S-adenosyl-L-methionine</name>
        <dbReference type="ChEBI" id="CHEBI:59789"/>
    </ligand>
</feature>
<dbReference type="GO" id="GO:0005829">
    <property type="term" value="C:cytosol"/>
    <property type="evidence" value="ECO:0007669"/>
    <property type="project" value="TreeGrafter"/>
</dbReference>
<evidence type="ECO:0000256" key="22">
    <source>
        <dbReference type="PIRSR" id="PIRSR000381-2"/>
    </source>
</evidence>
<evidence type="ECO:0000256" key="1">
    <source>
        <dbReference type="ARBA" id="ARBA00001700"/>
    </source>
</evidence>
<keyword evidence="30" id="KW-1185">Reference proteome</keyword>
<keyword evidence="10 20" id="KW-0846">Cobalamin</keyword>
<comment type="caution">
    <text evidence="29">The sequence shown here is derived from an EMBL/GenBank/DDBJ whole genome shotgun (WGS) entry which is preliminary data.</text>
</comment>
<dbReference type="EMBL" id="MWQY01000009">
    <property type="protein sequence ID" value="ORC35318.1"/>
    <property type="molecule type" value="Genomic_DNA"/>
</dbReference>
<dbReference type="Gene3D" id="3.40.50.280">
    <property type="entry name" value="Cobalamin-binding domain"/>
    <property type="match status" value="1"/>
</dbReference>
<comment type="domain">
    <text evidence="20">Modular enzyme with four functionally distinct domains. The isolated Hcy-binding domain catalyzes methyl transfer from free methylcobalamin to homocysteine. The Hcy-binding domain in association with the pterin-binding domain catalyzes the methylation of cob(I)alamin by methyltetrahydrofolate and the methylation of homocysteine. The B12-binding domain binds the cofactor. The AdoMet activation domain binds S-adenosyl-L-methionine. Under aerobic conditions cob(I)alamin can be converted to inactive cob(II)alamin. Reductive methylation by S-adenosyl-L-methionine and flavodoxin regenerates methylcobalamin.</text>
</comment>
<dbReference type="InterPro" id="IPR036594">
    <property type="entry name" value="Meth_synthase_dom"/>
</dbReference>
<feature type="binding site" evidence="21 23">
    <location>
        <position position="287"/>
    </location>
    <ligand>
        <name>Zn(2+)</name>
        <dbReference type="ChEBI" id="CHEBI:29105"/>
    </ligand>
</feature>
<comment type="similarity">
    <text evidence="5">Belongs to the vitamin-B12 dependent methionine synthase family.</text>
</comment>
<name>A0A1Y1RXY4_9SPIO</name>
<evidence type="ECO:0000256" key="19">
    <source>
        <dbReference type="NCBIfam" id="TIGR02082"/>
    </source>
</evidence>
<feature type="binding site" evidence="22">
    <location>
        <begin position="1126"/>
        <end position="1127"/>
    </location>
    <ligand>
        <name>S-adenosyl-L-methionine</name>
        <dbReference type="ChEBI" id="CHEBI:59789"/>
    </ligand>
</feature>
<comment type="function">
    <text evidence="18 20">Catalyzes the transfer of a methyl group from methyl-cobalamin to homocysteine, yielding enzyme-bound cob(I)alamin and methionine. Subsequently, remethylates the cofactor using methyltetrahydrofolate.</text>
</comment>
<sequence length="1129" mass="124160">MNFLERIEKGPVIFDGAMGTQIQNLNLSDTDWDNKPGCSEILNLTLPDTIEEIHRRYLEAGADVIETNSFGGNRIVLAEYGLEDRIVEINRAAARIARRAADAYSDQEKPRYVAGSMGPGTRLPSLGQISFDELYDSYRLQVQGLIEGGVDLLIIETCQDLLQIKAALIAALDQRTDMGVSTPVGVSVTIETTGTLLIGSSIGAVITALSPFPLAFLGLNCATGPDRMRSYIHEASRLFPGPVFVMPNAGMPENRGGQTVYTLEPADFARPLAEMVGSEGAAIIGGCCGTDPSYIAQLSRQIASITPAARTIQPMEAVSSLFTEKELTQEPAPFLIGERTNTNGSRLFRNKLLKEDWDGILDVAREQAASGAHALDLCVAYTGRDEIRDMKEALSRIVTQVDLPLVIDSTSPQVIEEALKMIGGKSIINSINLEDGEERARKICRLAKRYGSALIALTIDEKGMAKEASRKEEIAKRIYRMAVEEEGIPARDLLFDTLTFTLGSGDESLRTAGTETMEGIRRVKKSCPGSRTVLGVSNISFGLSPYSREVLNSLFLDEAIQAGLDAAIVNVRKIMPLSSIPEDEKRQALDLIYNRGKDPLFGFIRFFEGKEGKVREELDDSQGTPEERLSRRLIGGSKSGIEELLQELMKQMSPTDIINTLLIPAMKEVGQLFGSGKMQLPFVLQSAEVMKKAVSYLEPFMEKTEAQASLQIVLATVRGDVHDIGKNLVDIILSNNGYVVHNLGIKCEIETIIRKVEETGAQAVGLSGLLVKSTAIMKEYLEEMERRGIHVPVLLGGAALTRDYVANDCVPALSAPVVYCPDAFAGLAAMNSLKEGSLLSTKAAKRAAPLKRTASPEAKDAPLQKVAIPKAPFYGSRTVTEIPLEEIYPLLTEQVLFRGRWGYRRGTLSAEEYEELLRGEVRPLFEQLKEKGIREGLFEPKVVYGYYPCYSHGNDVVILNPETEKEVGRFSFPRQTEPPHQCVADYFRSREEGPDIIALQVVTIGEKAHRKSQELYDADAYKEYLLFHGLSVELAEALAEYWHRQVRLELGIAGEDGSGIDAFVVQEYRGSRYSFGYPACPDMKGNELIFDLLTPEKIGVSLSGEGQMVPEQTTSAFIVHHPQAKYFKI</sequence>
<evidence type="ECO:0000256" key="17">
    <source>
        <dbReference type="ARBA" id="ARBA00023285"/>
    </source>
</evidence>
<comment type="catalytic activity">
    <reaction evidence="1 20">
        <text>(6S)-5-methyl-5,6,7,8-tetrahydrofolate + L-homocysteine = (6S)-5,6,7,8-tetrahydrofolate + L-methionine</text>
        <dbReference type="Rhea" id="RHEA:11172"/>
        <dbReference type="ChEBI" id="CHEBI:18608"/>
        <dbReference type="ChEBI" id="CHEBI:57453"/>
        <dbReference type="ChEBI" id="CHEBI:57844"/>
        <dbReference type="ChEBI" id="CHEBI:58199"/>
        <dbReference type="EC" id="2.1.1.13"/>
    </reaction>
</comment>
<evidence type="ECO:0000256" key="3">
    <source>
        <dbReference type="ARBA" id="ARBA00001956"/>
    </source>
</evidence>
<evidence type="ECO:0000256" key="8">
    <source>
        <dbReference type="ARBA" id="ARBA00022603"/>
    </source>
</evidence>
<dbReference type="SUPFAM" id="SSF51717">
    <property type="entry name" value="Dihydropteroate synthetase-like"/>
    <property type="match status" value="1"/>
</dbReference>
<dbReference type="PANTHER" id="PTHR45833">
    <property type="entry name" value="METHIONINE SYNTHASE"/>
    <property type="match status" value="1"/>
</dbReference>
<dbReference type="Proteomes" id="UP000192343">
    <property type="component" value="Unassembled WGS sequence"/>
</dbReference>
<dbReference type="GO" id="GO:0008705">
    <property type="term" value="F:methionine synthase activity"/>
    <property type="evidence" value="ECO:0007669"/>
    <property type="project" value="UniProtKB-UniRule"/>
</dbReference>
<dbReference type="InterPro" id="IPR036589">
    <property type="entry name" value="HCY_dom_sf"/>
</dbReference>
<dbReference type="NCBIfam" id="TIGR02082">
    <property type="entry name" value="metH"/>
    <property type="match status" value="1"/>
</dbReference>
<keyword evidence="13 20" id="KW-0479">Metal-binding</keyword>
<dbReference type="RefSeq" id="WP_083050220.1">
    <property type="nucleotide sequence ID" value="NZ_MWQY01000009.1"/>
</dbReference>
<keyword evidence="12 20" id="KW-0949">S-adenosyl-L-methionine</keyword>
<dbReference type="SUPFAM" id="SSF47644">
    <property type="entry name" value="Methionine synthase domain"/>
    <property type="match status" value="1"/>
</dbReference>
<dbReference type="Pfam" id="PF02607">
    <property type="entry name" value="B12-binding_2"/>
    <property type="match status" value="1"/>
</dbReference>
<evidence type="ECO:0000256" key="7">
    <source>
        <dbReference type="ARBA" id="ARBA00013998"/>
    </source>
</evidence>
<dbReference type="InterPro" id="IPR006158">
    <property type="entry name" value="Cobalamin-bd"/>
</dbReference>
<organism evidence="29 30">
    <name type="scientific">Marispirochaeta aestuarii</name>
    <dbReference type="NCBI Taxonomy" id="1963862"/>
    <lineage>
        <taxon>Bacteria</taxon>
        <taxon>Pseudomonadati</taxon>
        <taxon>Spirochaetota</taxon>
        <taxon>Spirochaetia</taxon>
        <taxon>Spirochaetales</taxon>
        <taxon>Spirochaetaceae</taxon>
        <taxon>Marispirochaeta</taxon>
    </lineage>
</organism>
<keyword evidence="16 20" id="KW-0486">Methionine biosynthesis</keyword>
<dbReference type="Gene3D" id="3.20.20.330">
    <property type="entry name" value="Homocysteine-binding-like domain"/>
    <property type="match status" value="1"/>
</dbReference>
<dbReference type="PROSITE" id="PS51337">
    <property type="entry name" value="B12_BINDING_NTER"/>
    <property type="match status" value="1"/>
</dbReference>
<dbReference type="Gene3D" id="1.10.1240.10">
    <property type="entry name" value="Methionine synthase domain"/>
    <property type="match status" value="1"/>
</dbReference>
<dbReference type="GO" id="GO:0008270">
    <property type="term" value="F:zinc ion binding"/>
    <property type="evidence" value="ECO:0007669"/>
    <property type="project" value="UniProtKB-UniRule"/>
</dbReference>
<evidence type="ECO:0000256" key="15">
    <source>
        <dbReference type="ARBA" id="ARBA00022833"/>
    </source>
</evidence>
<comment type="cofactor">
    <cofactor evidence="2 20 23">
        <name>Zn(2+)</name>
        <dbReference type="ChEBI" id="CHEBI:29105"/>
    </cofactor>
</comment>
<dbReference type="GO" id="GO:0031419">
    <property type="term" value="F:cobalamin binding"/>
    <property type="evidence" value="ECO:0007669"/>
    <property type="project" value="UniProtKB-UniRule"/>
</dbReference>
<dbReference type="OrthoDB" id="9803687at2"/>
<feature type="binding site" evidence="21 23">
    <location>
        <position position="221"/>
    </location>
    <ligand>
        <name>Zn(2+)</name>
        <dbReference type="ChEBI" id="CHEBI:29105"/>
    </ligand>
</feature>
<dbReference type="Pfam" id="PF02965">
    <property type="entry name" value="Met_synt_B12"/>
    <property type="match status" value="1"/>
</dbReference>
<dbReference type="GO" id="GO:0032259">
    <property type="term" value="P:methylation"/>
    <property type="evidence" value="ECO:0007669"/>
    <property type="project" value="UniProtKB-KW"/>
</dbReference>
<evidence type="ECO:0000256" key="10">
    <source>
        <dbReference type="ARBA" id="ARBA00022628"/>
    </source>
</evidence>
<dbReference type="InterPro" id="IPR003726">
    <property type="entry name" value="HCY_dom"/>
</dbReference>
<dbReference type="PIRSF" id="PIRSF000381">
    <property type="entry name" value="MetH"/>
    <property type="match status" value="1"/>
</dbReference>
<dbReference type="InterPro" id="IPR050554">
    <property type="entry name" value="Met_Synthase/Corrinoid"/>
</dbReference>
<dbReference type="SUPFAM" id="SSF82282">
    <property type="entry name" value="Homocysteine S-methyltransferase"/>
    <property type="match status" value="1"/>
</dbReference>
<dbReference type="UniPathway" id="UPA00051">
    <property type="reaction ID" value="UER00081"/>
</dbReference>
<evidence type="ECO:0000259" key="24">
    <source>
        <dbReference type="PROSITE" id="PS50970"/>
    </source>
</evidence>
<evidence type="ECO:0000256" key="4">
    <source>
        <dbReference type="ARBA" id="ARBA00005178"/>
    </source>
</evidence>
<dbReference type="PANTHER" id="PTHR45833:SF1">
    <property type="entry name" value="METHIONINE SYNTHASE"/>
    <property type="match status" value="1"/>
</dbReference>
<evidence type="ECO:0000259" key="26">
    <source>
        <dbReference type="PROSITE" id="PS50974"/>
    </source>
</evidence>
<dbReference type="FunFam" id="3.20.20.330:FF:000001">
    <property type="entry name" value="Methionine synthase"/>
    <property type="match status" value="1"/>
</dbReference>
<dbReference type="InterPro" id="IPR011822">
    <property type="entry name" value="MetH"/>
</dbReference>
<evidence type="ECO:0000256" key="13">
    <source>
        <dbReference type="ARBA" id="ARBA00022723"/>
    </source>
</evidence>
<evidence type="ECO:0000259" key="28">
    <source>
        <dbReference type="PROSITE" id="PS51337"/>
    </source>
</evidence>
<evidence type="ECO:0000313" key="29">
    <source>
        <dbReference type="EMBL" id="ORC35318.1"/>
    </source>
</evidence>
<dbReference type="Pfam" id="PF02310">
    <property type="entry name" value="B12-binding"/>
    <property type="match status" value="1"/>
</dbReference>
<evidence type="ECO:0000256" key="9">
    <source>
        <dbReference type="ARBA" id="ARBA00022605"/>
    </source>
</evidence>
<feature type="domain" description="Hcy-binding" evidence="24">
    <location>
        <begin position="1"/>
        <end position="302"/>
    </location>
</feature>
<feature type="binding site" evidence="22">
    <location>
        <position position="823"/>
    </location>
    <ligand>
        <name>methylcob(III)alamin</name>
        <dbReference type="ChEBI" id="CHEBI:28115"/>
    </ligand>
</feature>
<keyword evidence="11 20" id="KW-0808">Transferase</keyword>
<evidence type="ECO:0000259" key="27">
    <source>
        <dbReference type="PROSITE" id="PS51332"/>
    </source>
</evidence>
<dbReference type="InterPro" id="IPR037010">
    <property type="entry name" value="VitB12-dep_Met_synth_activ_sf"/>
</dbReference>
<dbReference type="FunFam" id="3.20.20.20:FF:000007">
    <property type="entry name" value="Methionine synthase"/>
    <property type="match status" value="1"/>
</dbReference>
<comment type="cofactor">
    <cofactor evidence="3 20 21">
        <name>methylcob(III)alamin</name>
        <dbReference type="ChEBI" id="CHEBI:28115"/>
    </cofactor>
</comment>
<dbReference type="InterPro" id="IPR036724">
    <property type="entry name" value="Cobalamin-bd_sf"/>
</dbReference>
<dbReference type="SUPFAM" id="SSF52242">
    <property type="entry name" value="Cobalamin (vitamin B12)-binding domain"/>
    <property type="match status" value="1"/>
</dbReference>
<protein>
    <recommendedName>
        <fullName evidence="7 19">Methionine synthase</fullName>
        <ecNumber evidence="6 19">2.1.1.13</ecNumber>
    </recommendedName>
    <alternativeName>
        <fullName evidence="20">5-methyltetrahydrofolate--homocysteine methyltransferase</fullName>
    </alternativeName>
</protein>
<dbReference type="AlphaFoldDB" id="A0A1Y1RXY4"/>
<dbReference type="InterPro" id="IPR004223">
    <property type="entry name" value="VitB12-dep_Met_synth_activ_dom"/>
</dbReference>
<dbReference type="PROSITE" id="PS50974">
    <property type="entry name" value="ADOMET_ACTIVATION"/>
    <property type="match status" value="1"/>
</dbReference>
<evidence type="ECO:0000256" key="12">
    <source>
        <dbReference type="ARBA" id="ARBA00022691"/>
    </source>
</evidence>
<feature type="domain" description="AdoMet activation" evidence="26">
    <location>
        <begin position="842"/>
        <end position="1129"/>
    </location>
</feature>
<evidence type="ECO:0000256" key="21">
    <source>
        <dbReference type="PIRSR" id="PIRSR000381-1"/>
    </source>
</evidence>
<feature type="binding site" evidence="21 23">
    <location>
        <position position="288"/>
    </location>
    <ligand>
        <name>Zn(2+)</name>
        <dbReference type="ChEBI" id="CHEBI:29105"/>
    </ligand>
</feature>
<feature type="binding site" description="axial binding residue" evidence="21">
    <location>
        <position position="722"/>
    </location>
    <ligand>
        <name>methylcob(III)alamin</name>
        <dbReference type="ChEBI" id="CHEBI:28115"/>
    </ligand>
    <ligandPart>
        <name>Co</name>
        <dbReference type="ChEBI" id="CHEBI:27638"/>
    </ligandPart>
</feature>
<dbReference type="GO" id="GO:0050667">
    <property type="term" value="P:homocysteine metabolic process"/>
    <property type="evidence" value="ECO:0007669"/>
    <property type="project" value="TreeGrafter"/>
</dbReference>
<evidence type="ECO:0000256" key="18">
    <source>
        <dbReference type="ARBA" id="ARBA00025552"/>
    </source>
</evidence>
<evidence type="ECO:0000256" key="20">
    <source>
        <dbReference type="PIRNR" id="PIRNR000381"/>
    </source>
</evidence>
<evidence type="ECO:0000256" key="11">
    <source>
        <dbReference type="ARBA" id="ARBA00022679"/>
    </source>
</evidence>
<dbReference type="CDD" id="cd02069">
    <property type="entry name" value="methionine_synthase_B12_BD"/>
    <property type="match status" value="1"/>
</dbReference>
<dbReference type="SUPFAM" id="SSF56507">
    <property type="entry name" value="Methionine synthase activation domain-like"/>
    <property type="match status" value="1"/>
</dbReference>
<evidence type="ECO:0000313" key="30">
    <source>
        <dbReference type="Proteomes" id="UP000192343"/>
    </source>
</evidence>
<dbReference type="InterPro" id="IPR003759">
    <property type="entry name" value="Cbl-bd_cap"/>
</dbReference>